<dbReference type="PRINTS" id="PR00970">
    <property type="entry name" value="RIBTRNSFRASE"/>
</dbReference>
<evidence type="ECO:0000313" key="9">
    <source>
        <dbReference type="Proteomes" id="UP000264840"/>
    </source>
</evidence>
<evidence type="ECO:0000256" key="4">
    <source>
        <dbReference type="ARBA" id="ARBA00022695"/>
    </source>
</evidence>
<dbReference type="InterPro" id="IPR000768">
    <property type="entry name" value="ART"/>
</dbReference>
<dbReference type="Pfam" id="PF01129">
    <property type="entry name" value="ART"/>
    <property type="match status" value="1"/>
</dbReference>
<evidence type="ECO:0000256" key="6">
    <source>
        <dbReference type="ARBA" id="ARBA00047597"/>
    </source>
</evidence>
<reference evidence="8" key="2">
    <citation type="submission" date="2025-09" db="UniProtKB">
        <authorList>
            <consortium name="Ensembl"/>
        </authorList>
    </citation>
    <scope>IDENTIFICATION</scope>
</reference>
<dbReference type="GO" id="GO:0003950">
    <property type="term" value="F:NAD+ poly-ADP-ribosyltransferase activity"/>
    <property type="evidence" value="ECO:0007669"/>
    <property type="project" value="TreeGrafter"/>
</dbReference>
<dbReference type="PANTHER" id="PTHR10339:SF27">
    <property type="entry name" value="NAD(P)(+)--ARGININE ADP-RIBOSYLTRANSFERASE"/>
    <property type="match status" value="1"/>
</dbReference>
<dbReference type="EC" id="2.4.2.31" evidence="7"/>
<keyword evidence="9" id="KW-1185">Reference proteome</keyword>
<dbReference type="GeneTree" id="ENSGT01030000234601"/>
<proteinExistence type="inferred from homology"/>
<dbReference type="PANTHER" id="PTHR10339">
    <property type="entry name" value="ADP-RIBOSYLTRANSFERASE"/>
    <property type="match status" value="1"/>
</dbReference>
<evidence type="ECO:0000256" key="3">
    <source>
        <dbReference type="ARBA" id="ARBA00022679"/>
    </source>
</evidence>
<comment type="similarity">
    <text evidence="1 7">Belongs to the Arg-specific ADP-ribosyltransferase family.</text>
</comment>
<evidence type="ECO:0000313" key="8">
    <source>
        <dbReference type="Ensembl" id="ENSHBUP00000008072.1"/>
    </source>
</evidence>
<dbReference type="GO" id="GO:0016779">
    <property type="term" value="F:nucleotidyltransferase activity"/>
    <property type="evidence" value="ECO:0007669"/>
    <property type="project" value="UniProtKB-KW"/>
</dbReference>
<keyword evidence="2 7" id="KW-0328">Glycosyltransferase</keyword>
<sequence length="305" mass="35034">MKLSNLYAWYCLNPQHSLLPLTQTEQFCNTKSCQSALQTQVLACMFYYKAREGDTRLLDVQKTTDVVDDQYKGCREEAMKKFIESDVLKKELSNSEGFQKAWNKSNECSKQIPGGRKEHTAALSVYLKGDQPFILTLNKAIETMGGNVNIYKKRFQFKSLHFLLMDSMRLLKPKECKNFYVFRDGQNKPQKGSTVRFTSFTLAYSNYEELKRLEDVNESTILNLTSCFFVNLKDYVCGQGQDEILLSPAEVFTVEQVETKTTSDGDEYLEIVLNHSGLNSSHNCYIFSRPFIKSSHFLPLGTQHL</sequence>
<name>A0A3Q2V9W3_HAPBU</name>
<accession>A0A3Q2V9W3</accession>
<evidence type="ECO:0000256" key="2">
    <source>
        <dbReference type="ARBA" id="ARBA00022676"/>
    </source>
</evidence>
<keyword evidence="7" id="KW-0520">NAD</keyword>
<evidence type="ECO:0000256" key="7">
    <source>
        <dbReference type="RuleBase" id="RU361228"/>
    </source>
</evidence>
<dbReference type="AlphaFoldDB" id="A0A3Q2V9W3"/>
<dbReference type="InterPro" id="IPR050999">
    <property type="entry name" value="ADP-ribosyltransferase_ARG"/>
</dbReference>
<comment type="catalytic activity">
    <reaction evidence="6 7">
        <text>L-arginyl-[protein] + NAD(+) = N(omega)-(ADP-D-ribosyl)-L-arginyl-[protein] + nicotinamide + H(+)</text>
        <dbReference type="Rhea" id="RHEA:19149"/>
        <dbReference type="Rhea" id="RHEA-COMP:10532"/>
        <dbReference type="Rhea" id="RHEA-COMP:15087"/>
        <dbReference type="ChEBI" id="CHEBI:15378"/>
        <dbReference type="ChEBI" id="CHEBI:17154"/>
        <dbReference type="ChEBI" id="CHEBI:29965"/>
        <dbReference type="ChEBI" id="CHEBI:57540"/>
        <dbReference type="ChEBI" id="CHEBI:142554"/>
        <dbReference type="EC" id="2.4.2.31"/>
    </reaction>
</comment>
<reference evidence="8" key="1">
    <citation type="submission" date="2025-08" db="UniProtKB">
        <authorList>
            <consortium name="Ensembl"/>
        </authorList>
    </citation>
    <scope>IDENTIFICATION</scope>
</reference>
<evidence type="ECO:0000256" key="5">
    <source>
        <dbReference type="ARBA" id="ARBA00022857"/>
    </source>
</evidence>
<dbReference type="Proteomes" id="UP000264840">
    <property type="component" value="Unplaced"/>
</dbReference>
<protein>
    <recommendedName>
        <fullName evidence="7">NAD(P)(+)--arginine ADP-ribosyltransferase</fullName>
        <ecNumber evidence="7">2.4.2.31</ecNumber>
    </recommendedName>
    <alternativeName>
        <fullName evidence="7">Mono(ADP-ribosyl)transferase</fullName>
    </alternativeName>
</protein>
<dbReference type="SUPFAM" id="SSF56399">
    <property type="entry name" value="ADP-ribosylation"/>
    <property type="match status" value="1"/>
</dbReference>
<evidence type="ECO:0000256" key="1">
    <source>
        <dbReference type="ARBA" id="ARBA00009558"/>
    </source>
</evidence>
<organism evidence="8 9">
    <name type="scientific">Haplochromis burtoni</name>
    <name type="common">Burton's mouthbrooder</name>
    <name type="synonym">Chromis burtoni</name>
    <dbReference type="NCBI Taxonomy" id="8153"/>
    <lineage>
        <taxon>Eukaryota</taxon>
        <taxon>Metazoa</taxon>
        <taxon>Chordata</taxon>
        <taxon>Craniata</taxon>
        <taxon>Vertebrata</taxon>
        <taxon>Euteleostomi</taxon>
        <taxon>Actinopterygii</taxon>
        <taxon>Neopterygii</taxon>
        <taxon>Teleostei</taxon>
        <taxon>Neoteleostei</taxon>
        <taxon>Acanthomorphata</taxon>
        <taxon>Ovalentaria</taxon>
        <taxon>Cichlomorphae</taxon>
        <taxon>Cichliformes</taxon>
        <taxon>Cichlidae</taxon>
        <taxon>African cichlids</taxon>
        <taxon>Pseudocrenilabrinae</taxon>
        <taxon>Haplochromini</taxon>
        <taxon>Haplochromis</taxon>
    </lineage>
</organism>
<dbReference type="Gene3D" id="3.90.176.10">
    <property type="entry name" value="Toxin ADP-ribosyltransferase, Chain A, domain 1"/>
    <property type="match status" value="1"/>
</dbReference>
<dbReference type="GO" id="GO:0106274">
    <property type="term" value="F:NAD+-protein-arginine ADP-ribosyltransferase activity"/>
    <property type="evidence" value="ECO:0007669"/>
    <property type="project" value="UniProtKB-EC"/>
</dbReference>
<keyword evidence="4" id="KW-0548">Nucleotidyltransferase</keyword>
<keyword evidence="5 7" id="KW-0521">NADP</keyword>
<keyword evidence="3 7" id="KW-0808">Transferase</keyword>
<dbReference type="Ensembl" id="ENSHBUT00000002569.1">
    <property type="protein sequence ID" value="ENSHBUP00000008072.1"/>
    <property type="gene ID" value="ENSHBUG00000009568.1"/>
</dbReference>